<evidence type="ECO:0000313" key="3">
    <source>
        <dbReference type="EMBL" id="CAE6409708.1"/>
    </source>
</evidence>
<organism evidence="3 4">
    <name type="scientific">Rhizoctonia solani</name>
    <dbReference type="NCBI Taxonomy" id="456999"/>
    <lineage>
        <taxon>Eukaryota</taxon>
        <taxon>Fungi</taxon>
        <taxon>Dikarya</taxon>
        <taxon>Basidiomycota</taxon>
        <taxon>Agaricomycotina</taxon>
        <taxon>Agaricomycetes</taxon>
        <taxon>Cantharellales</taxon>
        <taxon>Ceratobasidiaceae</taxon>
        <taxon>Rhizoctonia</taxon>
    </lineage>
</organism>
<feature type="domain" description="Peptidase C14 caspase" evidence="2">
    <location>
        <begin position="316"/>
        <end position="484"/>
    </location>
</feature>
<comment type="caution">
    <text evidence="3">The sequence shown here is derived from an EMBL/GenBank/DDBJ whole genome shotgun (WGS) entry which is preliminary data.</text>
</comment>
<protein>
    <recommendedName>
        <fullName evidence="2">Peptidase C14 caspase domain-containing protein</fullName>
    </recommendedName>
</protein>
<dbReference type="AlphaFoldDB" id="A0A8H2WWN6"/>
<sequence>MPIIPLLFSSRFASDITTSVKAHEELLKQDVSVGGTTLLVCICGSELCVERYRPHVYTLSQTDLSYVSIPDVHWYRLIQVIVTVVIVLLALGLVERITRDLRRVHHSQVDAGRAMPETEVSTLIGTRVPSTATLHTLDASNYQTYQSVGPTAVHTPDQSPRRSIKLVVELTNPSGFILEEHDRHIPTSPMNSPESFAKIFMDHSRNDIRRQASAAVSKPDLIGSSNTDRDIVKSRTLKSTTQQDHTFENRTQAQQDSSKNPPLGQTNGLRAQTAPCIKYRSASLIKKFTNLISTKNERILILGVAMSWDGIGDGSREILPGPPHDIKWLESAFDGRKNFPFKSLLDSHATLEEVHGSLKDMHLVAGENDILMLYFSGHGGGNDSFELYNPASPNNPSLLDATILNQWIGEFRSETRKLPVYIIFDFCRPDLVTPKTELNDGVHIIWACSPMQSALDLGLNDPYNHLPRSCFLLALILAIDDLSEGCATPVVQRFTERMKELVRVIRGVHCFKTLCGFHIRLGGKFCTHNTLKRPLPFQVFSLGGVEMNSDLSAVVVYVASRFPLHVKRAADQVSKDHWVLYFNPSYMSANRRPLNSRNHRLGLNLGTDNTVRNMTIPVMLLRF</sequence>
<dbReference type="InterPro" id="IPR011600">
    <property type="entry name" value="Pept_C14_caspase"/>
</dbReference>
<feature type="region of interest" description="Disordered" evidence="1">
    <location>
        <begin position="238"/>
        <end position="270"/>
    </location>
</feature>
<dbReference type="Gene3D" id="3.40.50.1460">
    <property type="match status" value="1"/>
</dbReference>
<dbReference type="Proteomes" id="UP000663846">
    <property type="component" value="Unassembled WGS sequence"/>
</dbReference>
<gene>
    <name evidence="3" type="ORF">RDB_LOCUS65816</name>
</gene>
<accession>A0A8H2WWN6</accession>
<proteinExistence type="predicted"/>
<reference evidence="3" key="1">
    <citation type="submission" date="2021-01" db="EMBL/GenBank/DDBJ databases">
        <authorList>
            <person name="Kaushik A."/>
        </authorList>
    </citation>
    <scope>NUCLEOTIDE SEQUENCE</scope>
    <source>
        <strain evidence="3">AG1-1C</strain>
    </source>
</reference>
<dbReference type="GO" id="GO:0006508">
    <property type="term" value="P:proteolysis"/>
    <property type="evidence" value="ECO:0007669"/>
    <property type="project" value="InterPro"/>
</dbReference>
<evidence type="ECO:0000259" key="2">
    <source>
        <dbReference type="Pfam" id="PF00656"/>
    </source>
</evidence>
<dbReference type="Pfam" id="PF00656">
    <property type="entry name" value="Peptidase_C14"/>
    <property type="match status" value="1"/>
</dbReference>
<name>A0A8H2WWN6_9AGAM</name>
<dbReference type="EMBL" id="CAJMWS010000311">
    <property type="protein sequence ID" value="CAE6409708.1"/>
    <property type="molecule type" value="Genomic_DNA"/>
</dbReference>
<dbReference type="GO" id="GO:0004197">
    <property type="term" value="F:cysteine-type endopeptidase activity"/>
    <property type="evidence" value="ECO:0007669"/>
    <property type="project" value="InterPro"/>
</dbReference>
<evidence type="ECO:0000313" key="4">
    <source>
        <dbReference type="Proteomes" id="UP000663846"/>
    </source>
</evidence>
<evidence type="ECO:0000256" key="1">
    <source>
        <dbReference type="SAM" id="MobiDB-lite"/>
    </source>
</evidence>